<dbReference type="Proteomes" id="UP001144256">
    <property type="component" value="Unassembled WGS sequence"/>
</dbReference>
<dbReference type="InterPro" id="IPR058240">
    <property type="entry name" value="rSAM_sf"/>
</dbReference>
<accession>A0A9W6DF17</accession>
<dbReference type="GO" id="GO:0051536">
    <property type="term" value="F:iron-sulfur cluster binding"/>
    <property type="evidence" value="ECO:0007669"/>
    <property type="project" value="UniProtKB-KW"/>
</dbReference>
<dbReference type="EMBL" id="BRLB01000007">
    <property type="protein sequence ID" value="GKX30105.1"/>
    <property type="molecule type" value="Genomic_DNA"/>
</dbReference>
<keyword evidence="2" id="KW-0408">Iron</keyword>
<keyword evidence="3" id="KW-0411">Iron-sulfur</keyword>
<dbReference type="SUPFAM" id="SSF102114">
    <property type="entry name" value="Radical SAM enzymes"/>
    <property type="match status" value="1"/>
</dbReference>
<keyword evidence="1" id="KW-0479">Metal-binding</keyword>
<dbReference type="GO" id="GO:0046872">
    <property type="term" value="F:metal ion binding"/>
    <property type="evidence" value="ECO:0007669"/>
    <property type="project" value="UniProtKB-KW"/>
</dbReference>
<dbReference type="Gene3D" id="3.80.30.30">
    <property type="match status" value="1"/>
</dbReference>
<gene>
    <name evidence="5" type="ORF">SH1V18_25850</name>
</gene>
<comment type="caution">
    <text evidence="5">The sequence shown here is derived from an EMBL/GenBank/DDBJ whole genome shotgun (WGS) entry which is preliminary data.</text>
</comment>
<reference evidence="5" key="1">
    <citation type="submission" date="2022-06" db="EMBL/GenBank/DDBJ databases">
        <title>Vallitalea longa sp. nov., an anaerobic bacterium isolated from marine sediment.</title>
        <authorList>
            <person name="Hirano S."/>
            <person name="Terahara T."/>
            <person name="Mori K."/>
            <person name="Hamada M."/>
            <person name="Matsumoto R."/>
            <person name="Kobayashi T."/>
        </authorList>
    </citation>
    <scope>NUCLEOTIDE SEQUENCE</scope>
    <source>
        <strain evidence="5">SH18-1</strain>
    </source>
</reference>
<sequence length="298" mass="34462">MEYIKAKTIITKNKKPDYWFGHDYNMNIYKGCNHGCIYCDSRSECYHIENFSQVRAKENALEIIRNQLRSKVNKGVVGSGAMSDPYNPYEKELHLTRNALELINAYGFGIGIATKSALITRDMDIIQDINKHSPVCLKLTITTADDNLSRIIEPNVNVSSKRFEALAALSDKGIYAGILLMPVLPFINDTEDNIISIIKMAHEAGAKFIYPYFGVTLRQNQRCYFYDKLDKHFPGIKEKYIKQFGNSYKCNSSRYRKLWSIFKENCDRYNMLYNMKDIISSYRSSVKQVQLSIFDYLT</sequence>
<dbReference type="CDD" id="cd01335">
    <property type="entry name" value="Radical_SAM"/>
    <property type="match status" value="1"/>
</dbReference>
<dbReference type="Pfam" id="PF04055">
    <property type="entry name" value="Radical_SAM"/>
    <property type="match status" value="1"/>
</dbReference>
<evidence type="ECO:0000256" key="2">
    <source>
        <dbReference type="ARBA" id="ARBA00023004"/>
    </source>
</evidence>
<evidence type="ECO:0000256" key="1">
    <source>
        <dbReference type="ARBA" id="ARBA00022723"/>
    </source>
</evidence>
<dbReference type="SFLD" id="SFLDG01084">
    <property type="entry name" value="Uncharacterised_Radical_SAM_Su"/>
    <property type="match status" value="1"/>
</dbReference>
<evidence type="ECO:0000313" key="6">
    <source>
        <dbReference type="Proteomes" id="UP001144256"/>
    </source>
</evidence>
<dbReference type="AlphaFoldDB" id="A0A9W6DF17"/>
<dbReference type="RefSeq" id="WP_281816001.1">
    <property type="nucleotide sequence ID" value="NZ_BRLB01000007.1"/>
</dbReference>
<evidence type="ECO:0000259" key="4">
    <source>
        <dbReference type="PROSITE" id="PS51918"/>
    </source>
</evidence>
<dbReference type="InterPro" id="IPR006638">
    <property type="entry name" value="Elp3/MiaA/NifB-like_rSAM"/>
</dbReference>
<evidence type="ECO:0000313" key="5">
    <source>
        <dbReference type="EMBL" id="GKX30105.1"/>
    </source>
</evidence>
<keyword evidence="6" id="KW-1185">Reference proteome</keyword>
<proteinExistence type="predicted"/>
<feature type="domain" description="Radical SAM core" evidence="4">
    <location>
        <begin position="18"/>
        <end position="251"/>
    </location>
</feature>
<name>A0A9W6DF17_9FIRM</name>
<dbReference type="InterPro" id="IPR007197">
    <property type="entry name" value="rSAM"/>
</dbReference>
<dbReference type="PANTHER" id="PTHR43432">
    <property type="entry name" value="SLR0285 PROTEIN"/>
    <property type="match status" value="1"/>
</dbReference>
<dbReference type="PROSITE" id="PS51918">
    <property type="entry name" value="RADICAL_SAM"/>
    <property type="match status" value="1"/>
</dbReference>
<dbReference type="PANTHER" id="PTHR43432:SF5">
    <property type="entry name" value="ELP3_MIAA_NIFB-LIKE RADICAL SAM CORE DOMAIN-CONTAINING PROTEIN"/>
    <property type="match status" value="1"/>
</dbReference>
<dbReference type="SFLD" id="SFLDS00029">
    <property type="entry name" value="Radical_SAM"/>
    <property type="match status" value="1"/>
</dbReference>
<protein>
    <submittedName>
        <fullName evidence="5">Radical SAM protein</fullName>
    </submittedName>
</protein>
<evidence type="ECO:0000256" key="3">
    <source>
        <dbReference type="ARBA" id="ARBA00023014"/>
    </source>
</evidence>
<dbReference type="InterPro" id="IPR040086">
    <property type="entry name" value="MJ0683-like"/>
</dbReference>
<dbReference type="SMART" id="SM00729">
    <property type="entry name" value="Elp3"/>
    <property type="match status" value="1"/>
</dbReference>
<organism evidence="5 6">
    <name type="scientific">Vallitalea longa</name>
    <dbReference type="NCBI Taxonomy" id="2936439"/>
    <lineage>
        <taxon>Bacteria</taxon>
        <taxon>Bacillati</taxon>
        <taxon>Bacillota</taxon>
        <taxon>Clostridia</taxon>
        <taxon>Lachnospirales</taxon>
        <taxon>Vallitaleaceae</taxon>
        <taxon>Vallitalea</taxon>
    </lineage>
</organism>
<dbReference type="GO" id="GO:0003824">
    <property type="term" value="F:catalytic activity"/>
    <property type="evidence" value="ECO:0007669"/>
    <property type="project" value="InterPro"/>
</dbReference>